<dbReference type="Pfam" id="PF19290">
    <property type="entry name" value="PmbA_TldD_2nd"/>
    <property type="match status" value="1"/>
</dbReference>
<dbReference type="InterPro" id="IPR045570">
    <property type="entry name" value="Metalloprtase-TldD/E_cen_dom"/>
</dbReference>
<dbReference type="STRING" id="1666912.Ga0058931_3013"/>
<dbReference type="SUPFAM" id="SSF111283">
    <property type="entry name" value="Putative modulator of DNA gyrase, PmbA/TldD"/>
    <property type="match status" value="1"/>
</dbReference>
<dbReference type="Proteomes" id="UP000182045">
    <property type="component" value="Unassembled WGS sequence"/>
</dbReference>
<organism evidence="6 7">
    <name type="scientific">Roseibaca calidilacus</name>
    <dbReference type="NCBI Taxonomy" id="1666912"/>
    <lineage>
        <taxon>Bacteria</taxon>
        <taxon>Pseudomonadati</taxon>
        <taxon>Pseudomonadota</taxon>
        <taxon>Alphaproteobacteria</taxon>
        <taxon>Rhodobacterales</taxon>
        <taxon>Paracoccaceae</taxon>
        <taxon>Roseinatronobacter</taxon>
    </lineage>
</organism>
<accession>A0A0N8K749</accession>
<evidence type="ECO:0000313" key="8">
    <source>
        <dbReference type="Proteomes" id="UP000182045"/>
    </source>
</evidence>
<evidence type="ECO:0000259" key="3">
    <source>
        <dbReference type="Pfam" id="PF19289"/>
    </source>
</evidence>
<dbReference type="GO" id="GO:0005829">
    <property type="term" value="C:cytosol"/>
    <property type="evidence" value="ECO:0007669"/>
    <property type="project" value="TreeGrafter"/>
</dbReference>
<sequence length="453" mass="47412">MHSDDPTAPLAPLTQAMLRAAKAAGAEAADALAVEGRSVSIDVRKGGLEQAERSEGLEIGLRVFVGQRQACISSSDTRPETLAAMAERAVAMAREAPEDPYAGLADSQRLAMLRSADGLDLFDPTADPDPAMLQEDARRAEAAALAIDGVTQVQSASAAYGQQAIWLAATNGFSGGYARTSRHTSCVAISGEGTAMERDWCGEGRVFQADLPAPEAVGRLAGERAVARHGARRPKTGAYPVLYDERVASGLIGHLVAAINGVSIARGSSWLLRAMGEQVLPKCLSLIEDPHRTRSSASRPFDAEGLPTRARNLVADGVLQGWVLDLASARKLGMESTANAMRGTSSPPSPGTTNWALTQGTASRADLIAQMGTGLLVTSLIGSTINPNTGDYSRGASGFWVDNGEIVYPVNECTIAGNLRDMLGRIIPANDARPHLAHVVPSLLVEGMTLAGD</sequence>
<keyword evidence="8" id="KW-1185">Reference proteome</keyword>
<dbReference type="EMBL" id="FBYC01000004">
    <property type="protein sequence ID" value="CUX83488.1"/>
    <property type="molecule type" value="Genomic_DNA"/>
</dbReference>
<dbReference type="Proteomes" id="UP000050413">
    <property type="component" value="Unassembled WGS sequence"/>
</dbReference>
<dbReference type="InterPro" id="IPR035068">
    <property type="entry name" value="TldD/PmbA_N"/>
</dbReference>
<dbReference type="GO" id="GO:0006508">
    <property type="term" value="P:proteolysis"/>
    <property type="evidence" value="ECO:0007669"/>
    <property type="project" value="InterPro"/>
</dbReference>
<evidence type="ECO:0000313" key="6">
    <source>
        <dbReference type="EMBL" id="KPP90745.1"/>
    </source>
</evidence>
<evidence type="ECO:0000313" key="5">
    <source>
        <dbReference type="EMBL" id="CUX83488.1"/>
    </source>
</evidence>
<dbReference type="InterPro" id="IPR036059">
    <property type="entry name" value="TldD/PmbA_sf"/>
</dbReference>
<dbReference type="Gene3D" id="3.30.2290.10">
    <property type="entry name" value="PmbA/TldD superfamily"/>
    <property type="match status" value="1"/>
</dbReference>
<evidence type="ECO:0000256" key="1">
    <source>
        <dbReference type="ARBA" id="ARBA00005836"/>
    </source>
</evidence>
<dbReference type="AlphaFoldDB" id="A0A0N8K749"/>
<feature type="domain" description="Metalloprotease TldD/E N-terminal" evidence="2">
    <location>
        <begin position="29"/>
        <end position="93"/>
    </location>
</feature>
<feature type="domain" description="Metalloprotease TldD/E C-terminal" evidence="3">
    <location>
        <begin position="236"/>
        <end position="452"/>
    </location>
</feature>
<evidence type="ECO:0000259" key="2">
    <source>
        <dbReference type="Pfam" id="PF01523"/>
    </source>
</evidence>
<gene>
    <name evidence="6" type="primary">pmbA</name>
    <name evidence="5" type="ORF">Ga0058931_3013</name>
    <name evidence="6" type="ORF">HLUCCA05_04865</name>
</gene>
<dbReference type="Pfam" id="PF01523">
    <property type="entry name" value="PmbA_TldD_1st"/>
    <property type="match status" value="1"/>
</dbReference>
<dbReference type="InterPro" id="IPR047657">
    <property type="entry name" value="PmbA"/>
</dbReference>
<dbReference type="InterPro" id="IPR045569">
    <property type="entry name" value="Metalloprtase-TldD/E_C"/>
</dbReference>
<dbReference type="PATRIC" id="fig|1666912.4.peg.2725"/>
<dbReference type="InterPro" id="IPR002510">
    <property type="entry name" value="Metalloprtase-TldD/E_N"/>
</dbReference>
<dbReference type="RefSeq" id="WP_072247036.1">
    <property type="nucleotide sequence ID" value="NZ_FBYC01000004.1"/>
</dbReference>
<dbReference type="PANTHER" id="PTHR43421:SF1">
    <property type="entry name" value="METALLOPROTEASE PMBA"/>
    <property type="match status" value="1"/>
</dbReference>
<proteinExistence type="inferred from homology"/>
<name>A0A0N8K749_9RHOB</name>
<dbReference type="EMBL" id="LJSG01000016">
    <property type="protein sequence ID" value="KPP90745.1"/>
    <property type="molecule type" value="Genomic_DNA"/>
</dbReference>
<dbReference type="GO" id="GO:0008237">
    <property type="term" value="F:metallopeptidase activity"/>
    <property type="evidence" value="ECO:0007669"/>
    <property type="project" value="InterPro"/>
</dbReference>
<protein>
    <submittedName>
        <fullName evidence="6">PmbA protein</fullName>
    </submittedName>
</protein>
<comment type="similarity">
    <text evidence="1">Belongs to the peptidase U62 family.</text>
</comment>
<dbReference type="Pfam" id="PF19289">
    <property type="entry name" value="PmbA_TldD_3rd"/>
    <property type="match status" value="1"/>
</dbReference>
<feature type="domain" description="Metalloprotease TldD/E central" evidence="4">
    <location>
        <begin position="124"/>
        <end position="227"/>
    </location>
</feature>
<reference evidence="5 8" key="2">
    <citation type="submission" date="2016-01" db="EMBL/GenBank/DDBJ databases">
        <authorList>
            <person name="Varghese N."/>
        </authorList>
    </citation>
    <scope>NUCLEOTIDE SEQUENCE [LARGE SCALE GENOMIC DNA]</scope>
    <source>
        <strain evidence="5 8">HL-91</strain>
    </source>
</reference>
<evidence type="ECO:0000259" key="4">
    <source>
        <dbReference type="Pfam" id="PF19290"/>
    </source>
</evidence>
<reference evidence="6 7" key="1">
    <citation type="submission" date="2015-09" db="EMBL/GenBank/DDBJ databases">
        <title>Identification and resolution of microdiversity through metagenomic sequencing of parallel consortia.</title>
        <authorList>
            <person name="Nelson W.C."/>
            <person name="Romine M.F."/>
            <person name="Lindemann S.R."/>
        </authorList>
    </citation>
    <scope>NUCLEOTIDE SEQUENCE [LARGE SCALE GENOMIC DNA]</scope>
    <source>
        <strain evidence="6">HL-91</strain>
    </source>
</reference>
<evidence type="ECO:0000313" key="7">
    <source>
        <dbReference type="Proteomes" id="UP000050413"/>
    </source>
</evidence>
<dbReference type="PANTHER" id="PTHR43421">
    <property type="entry name" value="METALLOPROTEASE PMBA"/>
    <property type="match status" value="1"/>
</dbReference>
<dbReference type="OrthoDB" id="9803618at2"/>
<comment type="caution">
    <text evidence="6">The sequence shown here is derived from an EMBL/GenBank/DDBJ whole genome shotgun (WGS) entry which is preliminary data.</text>
</comment>